<protein>
    <submittedName>
        <fullName evidence="7">TonB family protein</fullName>
    </submittedName>
</protein>
<dbReference type="RefSeq" id="WP_272858741.1">
    <property type="nucleotide sequence ID" value="NZ_CP067134.1"/>
</dbReference>
<evidence type="ECO:0000256" key="2">
    <source>
        <dbReference type="ARBA" id="ARBA00022692"/>
    </source>
</evidence>
<evidence type="ECO:0000256" key="5">
    <source>
        <dbReference type="SAM" id="MobiDB-lite"/>
    </source>
</evidence>
<keyword evidence="3" id="KW-1133">Transmembrane helix</keyword>
<keyword evidence="4" id="KW-0472">Membrane</keyword>
<accession>A0ABY7SW19</accession>
<feature type="compositionally biased region" description="Basic and acidic residues" evidence="5">
    <location>
        <begin position="176"/>
        <end position="186"/>
    </location>
</feature>
<dbReference type="EMBL" id="CP067134">
    <property type="protein sequence ID" value="WCR10673.1"/>
    <property type="molecule type" value="Genomic_DNA"/>
</dbReference>
<name>A0ABY7SW19_9RHOB</name>
<dbReference type="Pfam" id="PF13103">
    <property type="entry name" value="TonB_2"/>
    <property type="match status" value="1"/>
</dbReference>
<evidence type="ECO:0000313" key="7">
    <source>
        <dbReference type="EMBL" id="WCR10673.1"/>
    </source>
</evidence>
<evidence type="ECO:0000256" key="4">
    <source>
        <dbReference type="ARBA" id="ARBA00023136"/>
    </source>
</evidence>
<keyword evidence="2" id="KW-0812">Transmembrane</keyword>
<dbReference type="Gene3D" id="3.30.1150.10">
    <property type="match status" value="1"/>
</dbReference>
<dbReference type="Proteomes" id="UP001218412">
    <property type="component" value="Chromosome"/>
</dbReference>
<feature type="compositionally biased region" description="Pro residues" evidence="5">
    <location>
        <begin position="114"/>
        <end position="131"/>
    </location>
</feature>
<evidence type="ECO:0000256" key="1">
    <source>
        <dbReference type="ARBA" id="ARBA00004167"/>
    </source>
</evidence>
<feature type="compositionally biased region" description="Low complexity" evidence="5">
    <location>
        <begin position="187"/>
        <end position="197"/>
    </location>
</feature>
<feature type="region of interest" description="Disordered" evidence="5">
    <location>
        <begin position="100"/>
        <end position="222"/>
    </location>
</feature>
<sequence length="315" mass="32531">MARRVAEIAGFLVIATALHMTAAATILPDRPAAGPARDAPAAALTAGSGQMADLVAQWEQPPQAATTTADPAPQTEAQVDADPAISPPRADRARVLAAMPAPRPAAPDASPARPNLPEPPQDRPAPIPPDLPDLRSFAPPQIRVASPLRLQASARPERRPARSRPQPEPQPQPQPRRAEPAADRQPQRQAAQPSAPSRGGGASGVATQRSSGGNGGGSGISAGQRASLMARWQGQLSSCLLRSIARTSGAAGARGSVAFTISRNGRVQGARVTGSTGNARVDREISRAVQRARCPAAPAGLTDASYTFAQPFNIR</sequence>
<reference evidence="7 8" key="1">
    <citation type="submission" date="2021-01" db="EMBL/GenBank/DDBJ databases">
        <title>Biogeographic distribution of Paracoccus.</title>
        <authorList>
            <person name="Hollensteiner J."/>
            <person name="Leineberger J."/>
            <person name="Brinkhoff T."/>
            <person name="Daniel R."/>
        </authorList>
    </citation>
    <scope>NUCLEOTIDE SEQUENCE [LARGE SCALE GENOMIC DNA]</scope>
    <source>
        <strain evidence="7 8">LMG25392</strain>
    </source>
</reference>
<feature type="region of interest" description="Disordered" evidence="5">
    <location>
        <begin position="60"/>
        <end position="86"/>
    </location>
</feature>
<evidence type="ECO:0000256" key="6">
    <source>
        <dbReference type="SAM" id="SignalP"/>
    </source>
</evidence>
<dbReference type="SUPFAM" id="SSF74653">
    <property type="entry name" value="TolA/TonB C-terminal domain"/>
    <property type="match status" value="1"/>
</dbReference>
<feature type="signal peptide" evidence="6">
    <location>
        <begin position="1"/>
        <end position="22"/>
    </location>
</feature>
<keyword evidence="8" id="KW-1185">Reference proteome</keyword>
<feature type="compositionally biased region" description="Low complexity" evidence="5">
    <location>
        <begin position="100"/>
        <end position="113"/>
    </location>
</feature>
<comment type="subcellular location">
    <subcellularLocation>
        <location evidence="1">Membrane</location>
        <topology evidence="1">Single-pass membrane protein</topology>
    </subcellularLocation>
</comment>
<gene>
    <name evidence="7" type="ORF">JHW45_16805</name>
</gene>
<feature type="chain" id="PRO_5046330122" evidence="6">
    <location>
        <begin position="23"/>
        <end position="315"/>
    </location>
</feature>
<dbReference type="InterPro" id="IPR006260">
    <property type="entry name" value="TonB/TolA_C"/>
</dbReference>
<keyword evidence="6" id="KW-0732">Signal</keyword>
<evidence type="ECO:0000256" key="3">
    <source>
        <dbReference type="ARBA" id="ARBA00022989"/>
    </source>
</evidence>
<dbReference type="NCBIfam" id="TIGR01352">
    <property type="entry name" value="tonB_Cterm"/>
    <property type="match status" value="1"/>
</dbReference>
<organism evidence="7 8">
    <name type="scientific">Paracoccus stylophorae</name>
    <dbReference type="NCBI Taxonomy" id="659350"/>
    <lineage>
        <taxon>Bacteria</taxon>
        <taxon>Pseudomonadati</taxon>
        <taxon>Pseudomonadota</taxon>
        <taxon>Alphaproteobacteria</taxon>
        <taxon>Rhodobacterales</taxon>
        <taxon>Paracoccaceae</taxon>
        <taxon>Paracoccus</taxon>
    </lineage>
</organism>
<evidence type="ECO:0000313" key="8">
    <source>
        <dbReference type="Proteomes" id="UP001218412"/>
    </source>
</evidence>
<proteinExistence type="predicted"/>
<feature type="compositionally biased region" description="Low complexity" evidence="5">
    <location>
        <begin position="60"/>
        <end position="78"/>
    </location>
</feature>